<evidence type="ECO:0000256" key="1">
    <source>
        <dbReference type="SAM" id="MobiDB-lite"/>
    </source>
</evidence>
<gene>
    <name evidence="2" type="ORF">HJ536_18635</name>
</gene>
<comment type="caution">
    <text evidence="2">The sequence shown here is derived from an EMBL/GenBank/DDBJ whole genome shotgun (WGS) entry which is preliminary data.</text>
</comment>
<dbReference type="AlphaFoldDB" id="A0A850QEL4"/>
<proteinExistence type="predicted"/>
<evidence type="ECO:0000313" key="3">
    <source>
        <dbReference type="Proteomes" id="UP000592216"/>
    </source>
</evidence>
<reference evidence="2 3" key="1">
    <citation type="submission" date="2020-04" db="EMBL/GenBank/DDBJ databases">
        <title>Donghicola sp., a member of the Rhodobacteraceae family isolated from mangrove forest in Thailand.</title>
        <authorList>
            <person name="Charoenyingcharoen P."/>
            <person name="Yukphan P."/>
        </authorList>
    </citation>
    <scope>NUCLEOTIDE SEQUENCE [LARGE SCALE GENOMIC DNA]</scope>
    <source>
        <strain evidence="2 3">B5-SW-15</strain>
    </source>
</reference>
<dbReference type="EMBL" id="JABCJE010000014">
    <property type="protein sequence ID" value="NVO25380.1"/>
    <property type="molecule type" value="Genomic_DNA"/>
</dbReference>
<organism evidence="2 3">
    <name type="scientific">Donghicola mangrovi</name>
    <dbReference type="NCBI Taxonomy" id="2729614"/>
    <lineage>
        <taxon>Bacteria</taxon>
        <taxon>Pseudomonadati</taxon>
        <taxon>Pseudomonadota</taxon>
        <taxon>Alphaproteobacteria</taxon>
        <taxon>Rhodobacterales</taxon>
        <taxon>Roseobacteraceae</taxon>
        <taxon>Donghicola</taxon>
    </lineage>
</organism>
<name>A0A850QEL4_9RHOB</name>
<evidence type="ECO:0008006" key="4">
    <source>
        <dbReference type="Google" id="ProtNLM"/>
    </source>
</evidence>
<feature type="region of interest" description="Disordered" evidence="1">
    <location>
        <begin position="105"/>
        <end position="125"/>
    </location>
</feature>
<dbReference type="RefSeq" id="WP_177158917.1">
    <property type="nucleotide sequence ID" value="NZ_JABCJE010000014.1"/>
</dbReference>
<accession>A0A850QEL4</accession>
<evidence type="ECO:0000313" key="2">
    <source>
        <dbReference type="EMBL" id="NVO25380.1"/>
    </source>
</evidence>
<protein>
    <recommendedName>
        <fullName evidence="4">DUF2946 domain-containing protein</fullName>
    </recommendedName>
</protein>
<dbReference type="Proteomes" id="UP000592216">
    <property type="component" value="Unassembled WGS sequence"/>
</dbReference>
<sequence>MTRCSSLLLSLVLVLSLMLGAGVGGYLRTAHEIAAAGQVTLVICGKSGAETLTLDRDGNAVDPQGRTCAHCGACLGVADVSLPGQVQDRVPFAHARRVRPMALHLPPSHQREIQSARDPPVARRA</sequence>